<comment type="caution">
    <text evidence="7">The sequence shown here is derived from an EMBL/GenBank/DDBJ whole genome shotgun (WGS) entry which is preliminary data.</text>
</comment>
<accession>A0ABQ0NZ95</accession>
<protein>
    <recommendedName>
        <fullName evidence="6">Thioredoxin domain-containing protein</fullName>
    </recommendedName>
</protein>
<evidence type="ECO:0000259" key="6">
    <source>
        <dbReference type="PROSITE" id="PS51352"/>
    </source>
</evidence>
<feature type="domain" description="Thioredoxin" evidence="6">
    <location>
        <begin position="83"/>
        <end position="252"/>
    </location>
</feature>
<evidence type="ECO:0000313" key="7">
    <source>
        <dbReference type="EMBL" id="GBQ07076.1"/>
    </source>
</evidence>
<gene>
    <name evidence="7" type="ORF">AA15669_1216</name>
</gene>
<dbReference type="RefSeq" id="WP_018980486.1">
    <property type="nucleotide sequence ID" value="NZ_BAQD01000021.1"/>
</dbReference>
<proteinExistence type="predicted"/>
<name>A0ABQ0NZ95_9PROT</name>
<dbReference type="CDD" id="cd03023">
    <property type="entry name" value="DsbA_Com1_like"/>
    <property type="match status" value="1"/>
</dbReference>
<dbReference type="Proteomes" id="UP001062901">
    <property type="component" value="Unassembled WGS sequence"/>
</dbReference>
<dbReference type="InterPro" id="IPR013766">
    <property type="entry name" value="Thioredoxin_domain"/>
</dbReference>
<keyword evidence="1 5" id="KW-0732">Signal</keyword>
<evidence type="ECO:0000256" key="3">
    <source>
        <dbReference type="ARBA" id="ARBA00023157"/>
    </source>
</evidence>
<feature type="signal peptide" evidence="5">
    <location>
        <begin position="1"/>
        <end position="25"/>
    </location>
</feature>
<keyword evidence="2" id="KW-0560">Oxidoreductase</keyword>
<evidence type="ECO:0000256" key="4">
    <source>
        <dbReference type="ARBA" id="ARBA00023284"/>
    </source>
</evidence>
<organism evidence="7 8">
    <name type="scientific">Saccharibacter floricola DSM 15669</name>
    <dbReference type="NCBI Taxonomy" id="1123227"/>
    <lineage>
        <taxon>Bacteria</taxon>
        <taxon>Pseudomonadati</taxon>
        <taxon>Pseudomonadota</taxon>
        <taxon>Alphaproteobacteria</taxon>
        <taxon>Acetobacterales</taxon>
        <taxon>Acetobacteraceae</taxon>
        <taxon>Saccharibacter</taxon>
    </lineage>
</organism>
<keyword evidence="3" id="KW-1015">Disulfide bond</keyword>
<dbReference type="InterPro" id="IPR001853">
    <property type="entry name" value="DSBA-like_thioredoxin_dom"/>
</dbReference>
<dbReference type="PANTHER" id="PTHR13887:SF14">
    <property type="entry name" value="DISULFIDE BOND FORMATION PROTEIN D"/>
    <property type="match status" value="1"/>
</dbReference>
<reference evidence="7" key="1">
    <citation type="submission" date="2013-04" db="EMBL/GenBank/DDBJ databases">
        <title>The genome sequencing project of 58 acetic acid bacteria.</title>
        <authorList>
            <person name="Okamoto-Kainuma A."/>
            <person name="Ishikawa M."/>
            <person name="Umino S."/>
            <person name="Koizumi Y."/>
            <person name="Shiwa Y."/>
            <person name="Yoshikawa H."/>
            <person name="Matsutani M."/>
            <person name="Matsushita K."/>
        </authorList>
    </citation>
    <scope>NUCLEOTIDE SEQUENCE</scope>
    <source>
        <strain evidence="7">DSM 15669</strain>
    </source>
</reference>
<evidence type="ECO:0000256" key="1">
    <source>
        <dbReference type="ARBA" id="ARBA00022729"/>
    </source>
</evidence>
<dbReference type="EMBL" id="BAQD01000021">
    <property type="protein sequence ID" value="GBQ07076.1"/>
    <property type="molecule type" value="Genomic_DNA"/>
</dbReference>
<dbReference type="PROSITE" id="PS51352">
    <property type="entry name" value="THIOREDOXIN_2"/>
    <property type="match status" value="1"/>
</dbReference>
<dbReference type="SUPFAM" id="SSF52833">
    <property type="entry name" value="Thioredoxin-like"/>
    <property type="match status" value="1"/>
</dbReference>
<feature type="chain" id="PRO_5046728838" description="Thioredoxin domain-containing protein" evidence="5">
    <location>
        <begin position="26"/>
        <end position="253"/>
    </location>
</feature>
<dbReference type="Gene3D" id="3.40.30.10">
    <property type="entry name" value="Glutaredoxin"/>
    <property type="match status" value="1"/>
</dbReference>
<keyword evidence="8" id="KW-1185">Reference proteome</keyword>
<evidence type="ECO:0000256" key="5">
    <source>
        <dbReference type="SAM" id="SignalP"/>
    </source>
</evidence>
<dbReference type="PANTHER" id="PTHR13887">
    <property type="entry name" value="GLUTATHIONE S-TRANSFERASE KAPPA"/>
    <property type="match status" value="1"/>
</dbReference>
<evidence type="ECO:0000256" key="2">
    <source>
        <dbReference type="ARBA" id="ARBA00023002"/>
    </source>
</evidence>
<sequence length="253" mass="26896">MKFRVLPSALAAMMGLSLGGASAQAQQAGSHVFNAQQCGAIVDIVRQALKDDPSILVDAMQSLRQKSMERQQAQNLVGVRANWQAISTAPSYSVRGNPAGSVTVVEFLDPRCGYCRRMAPLVDAFIARHPDVRLVEKVVPVLGPASVLASRAIYAAALQGHYDGMRRAVMEETSKPDENALKDMARQQGLNVAKFMQDLSNPAVAGLITTNLGQAQAVGLDGTPTFVFGQAAVAPGAMSAEQMDRLFDAAKGR</sequence>
<dbReference type="Pfam" id="PF01323">
    <property type="entry name" value="DSBA"/>
    <property type="match status" value="1"/>
</dbReference>
<dbReference type="InterPro" id="IPR036249">
    <property type="entry name" value="Thioredoxin-like_sf"/>
</dbReference>
<keyword evidence="4" id="KW-0676">Redox-active center</keyword>
<evidence type="ECO:0000313" key="8">
    <source>
        <dbReference type="Proteomes" id="UP001062901"/>
    </source>
</evidence>